<dbReference type="InterPro" id="IPR050314">
    <property type="entry name" value="Glycosyl_Hydrlase_18"/>
</dbReference>
<comment type="subcellular location">
    <subcellularLocation>
        <location evidence="1">Secreted</location>
    </subcellularLocation>
</comment>
<dbReference type="GO" id="GO:0006032">
    <property type="term" value="P:chitin catabolic process"/>
    <property type="evidence" value="ECO:0007669"/>
    <property type="project" value="TreeGrafter"/>
</dbReference>
<dbReference type="InterPro" id="IPR001223">
    <property type="entry name" value="Glyco_hydro18_cat"/>
</dbReference>
<dbReference type="Pfam" id="PF00704">
    <property type="entry name" value="Glyco_hydro_18"/>
    <property type="match status" value="1"/>
</dbReference>
<name>B4J5S8_DROGR</name>
<dbReference type="FunCoup" id="B4J5S8">
    <property type="interactions" value="4"/>
</dbReference>
<dbReference type="Gene3D" id="3.10.50.10">
    <property type="match status" value="1"/>
</dbReference>
<dbReference type="Proteomes" id="UP000001070">
    <property type="component" value="Unassembled WGS sequence"/>
</dbReference>
<dbReference type="InterPro" id="IPR017853">
    <property type="entry name" value="GH"/>
</dbReference>
<dbReference type="InterPro" id="IPR015520">
    <property type="entry name" value="IDGF"/>
</dbReference>
<dbReference type="AlphaFoldDB" id="B4J5S8"/>
<dbReference type="PhylomeDB" id="B4J5S8"/>
<evidence type="ECO:0000256" key="4">
    <source>
        <dbReference type="ARBA" id="ARBA00022525"/>
    </source>
</evidence>
<dbReference type="EMBL" id="CH916367">
    <property type="protein sequence ID" value="EDW01854.1"/>
    <property type="molecule type" value="Genomic_DNA"/>
</dbReference>
<dbReference type="FunFam" id="3.20.20.80:FF:000071">
    <property type="entry name" value="Imaginal disc growth factor"/>
    <property type="match status" value="1"/>
</dbReference>
<dbReference type="GO" id="GO:0008084">
    <property type="term" value="F:imaginal disc growth factor receptor binding"/>
    <property type="evidence" value="ECO:0007669"/>
    <property type="project" value="EnsemblMetazoa"/>
</dbReference>
<evidence type="ECO:0000256" key="6">
    <source>
        <dbReference type="ARBA" id="ARBA00023157"/>
    </source>
</evidence>
<feature type="domain" description="GH18" evidence="9">
    <location>
        <begin position="27"/>
        <end position="443"/>
    </location>
</feature>
<dbReference type="GO" id="GO:0007444">
    <property type="term" value="P:imaginal disc development"/>
    <property type="evidence" value="ECO:0007669"/>
    <property type="project" value="EnsemblMetazoa"/>
</dbReference>
<dbReference type="KEGG" id="dgr:6560651"/>
<evidence type="ECO:0000256" key="7">
    <source>
        <dbReference type="ARBA" id="ARBA00023180"/>
    </source>
</evidence>
<gene>
    <name evidence="10" type="primary">Dgri\GH21667</name>
    <name evidence="10" type="ORF">Dgri_GH21667</name>
</gene>
<evidence type="ECO:0000256" key="1">
    <source>
        <dbReference type="ARBA" id="ARBA00004613"/>
    </source>
</evidence>
<evidence type="ECO:0000256" key="3">
    <source>
        <dbReference type="ARBA" id="ARBA00022473"/>
    </source>
</evidence>
<keyword evidence="6" id="KW-1015">Disulfide bond</keyword>
<dbReference type="GO" id="GO:0005975">
    <property type="term" value="P:carbohydrate metabolic process"/>
    <property type="evidence" value="ECO:0007669"/>
    <property type="project" value="InterPro"/>
</dbReference>
<evidence type="ECO:0000256" key="8">
    <source>
        <dbReference type="SAM" id="SignalP"/>
    </source>
</evidence>
<feature type="signal peptide" evidence="8">
    <location>
        <begin position="1"/>
        <end position="24"/>
    </location>
</feature>
<evidence type="ECO:0000259" key="9">
    <source>
        <dbReference type="PROSITE" id="PS51910"/>
    </source>
</evidence>
<proteinExistence type="inferred from homology"/>
<dbReference type="PANTHER" id="PTHR11177">
    <property type="entry name" value="CHITINASE"/>
    <property type="match status" value="1"/>
</dbReference>
<dbReference type="SMART" id="SM00636">
    <property type="entry name" value="Glyco_18"/>
    <property type="match status" value="1"/>
</dbReference>
<comment type="similarity">
    <text evidence="2">Belongs to the glycosyl hydrolase 18 family. IDGF subfamily.</text>
</comment>
<dbReference type="GO" id="GO:0008061">
    <property type="term" value="F:chitin binding"/>
    <property type="evidence" value="ECO:0007669"/>
    <property type="project" value="InterPro"/>
</dbReference>
<keyword evidence="7" id="KW-0325">Glycoprotein</keyword>
<evidence type="ECO:0000313" key="11">
    <source>
        <dbReference type="Proteomes" id="UP000001070"/>
    </source>
</evidence>
<dbReference type="OrthoDB" id="76388at2759"/>
<feature type="chain" id="PRO_5002811587" evidence="8">
    <location>
        <begin position="25"/>
        <end position="443"/>
    </location>
</feature>
<evidence type="ECO:0000256" key="5">
    <source>
        <dbReference type="ARBA" id="ARBA00022729"/>
    </source>
</evidence>
<keyword evidence="11" id="KW-1185">Reference proteome</keyword>
<keyword evidence="4" id="KW-0964">Secreted</keyword>
<dbReference type="SUPFAM" id="SSF54556">
    <property type="entry name" value="Chitinase insertion domain"/>
    <property type="match status" value="1"/>
</dbReference>
<dbReference type="InterPro" id="IPR029070">
    <property type="entry name" value="Chitinase_insertion_sf"/>
</dbReference>
<dbReference type="GO" id="GO:0040003">
    <property type="term" value="P:chitin-based cuticle development"/>
    <property type="evidence" value="ECO:0007669"/>
    <property type="project" value="EnsemblMetazoa"/>
</dbReference>
<dbReference type="GO" id="GO:0004568">
    <property type="term" value="F:chitinase activity"/>
    <property type="evidence" value="ECO:0007669"/>
    <property type="project" value="TreeGrafter"/>
</dbReference>
<dbReference type="HOGENOM" id="CLU_002833_3_2_1"/>
<dbReference type="PROSITE" id="PS51910">
    <property type="entry name" value="GH18_2"/>
    <property type="match status" value="1"/>
</dbReference>
<dbReference type="SMR" id="B4J5S8"/>
<protein>
    <submittedName>
        <fullName evidence="10">GH21667</fullName>
    </submittedName>
</protein>
<evidence type="ECO:0000313" key="10">
    <source>
        <dbReference type="EMBL" id="EDW01854.1"/>
    </source>
</evidence>
<dbReference type="GO" id="GO:0042060">
    <property type="term" value="P:wound healing"/>
    <property type="evidence" value="ECO:0007669"/>
    <property type="project" value="EnsemblMetazoa"/>
</dbReference>
<evidence type="ECO:0000256" key="2">
    <source>
        <dbReference type="ARBA" id="ARBA00006606"/>
    </source>
</evidence>
<sequence>MLPSGGVFLGLLLCLCCSWHVSQADVAKLVCFYDASSFVREGPAQLSLSELEPALNFCNFLIYGYAGIDAESFKIKSLNPELSYNRQHYAHITALRQKFPHLRILLSVGGERDLNVEGVADTGKYLSLLEEADSRNKFKSSVNAELAKYGFDGLDLAWQFPQVRPKQQQGALKRAWNSFKGWFSSSAIDPTAEEHKAQFATLVRELRLELQRNGKLLTLTMLPHVDAELYIDIPSVMSFLDFVNLGTYDFQTPYRDPKQADLPTPLCAMSDRDSTLNVQYQVDYWLNHTANAQQLNIGITSYGRAWQMSRDSGITGFPPIEATEGAAPAGKRTGIPGLMSWPEICELLQHHLGGGKDTSTDHLRKVGDPTKRYGIYAYRAVGENGESGVWVGYEDPTTAAIKASYVQAKNLGGVAFHDLSLDDFRGQCAGEKYPILRSVKYKL</sequence>
<dbReference type="OMA" id="QCAGEKF"/>
<organism evidence="11">
    <name type="scientific">Drosophila grimshawi</name>
    <name type="common">Hawaiian fruit fly</name>
    <name type="synonym">Idiomyia grimshawi</name>
    <dbReference type="NCBI Taxonomy" id="7222"/>
    <lineage>
        <taxon>Eukaryota</taxon>
        <taxon>Metazoa</taxon>
        <taxon>Ecdysozoa</taxon>
        <taxon>Arthropoda</taxon>
        <taxon>Hexapoda</taxon>
        <taxon>Insecta</taxon>
        <taxon>Pterygota</taxon>
        <taxon>Neoptera</taxon>
        <taxon>Endopterygota</taxon>
        <taxon>Diptera</taxon>
        <taxon>Brachycera</taxon>
        <taxon>Muscomorpha</taxon>
        <taxon>Ephydroidea</taxon>
        <taxon>Drosophilidae</taxon>
        <taxon>Drosophila</taxon>
        <taxon>Hawaiian Drosophila</taxon>
    </lineage>
</organism>
<dbReference type="SUPFAM" id="SSF51445">
    <property type="entry name" value="(Trans)glycosidases"/>
    <property type="match status" value="1"/>
</dbReference>
<dbReference type="CDD" id="cd02873">
    <property type="entry name" value="GH18_IDGF"/>
    <property type="match status" value="1"/>
</dbReference>
<dbReference type="eggNOG" id="KOG2806">
    <property type="taxonomic scope" value="Eukaryota"/>
</dbReference>
<keyword evidence="3" id="KW-0217">Developmental protein</keyword>
<dbReference type="FunFam" id="3.10.50.10:FF:000007">
    <property type="entry name" value="chitinase-like protein Idgf4"/>
    <property type="match status" value="1"/>
</dbReference>
<dbReference type="InParanoid" id="B4J5S8"/>
<dbReference type="InterPro" id="IPR011583">
    <property type="entry name" value="Chitinase_II/V-like_cat"/>
</dbReference>
<dbReference type="PANTHER" id="PTHR11177:SF235">
    <property type="entry name" value="CHITINASE-LIKE PROTEIN IDGF1-RELATED"/>
    <property type="match status" value="1"/>
</dbReference>
<keyword evidence="5 8" id="KW-0732">Signal</keyword>
<dbReference type="GO" id="GO:0005576">
    <property type="term" value="C:extracellular region"/>
    <property type="evidence" value="ECO:0007669"/>
    <property type="project" value="UniProtKB-SubCell"/>
</dbReference>
<dbReference type="Gene3D" id="3.20.20.80">
    <property type="entry name" value="Glycosidases"/>
    <property type="match status" value="1"/>
</dbReference>
<accession>B4J5S8</accession>
<reference evidence="10 11" key="1">
    <citation type="journal article" date="2007" name="Nature">
        <title>Evolution of genes and genomes on the Drosophila phylogeny.</title>
        <authorList>
            <consortium name="Drosophila 12 Genomes Consortium"/>
            <person name="Clark A.G."/>
            <person name="Eisen M.B."/>
            <person name="Smith D.R."/>
            <person name="Bergman C.M."/>
            <person name="Oliver B."/>
            <person name="Markow T.A."/>
            <person name="Kaufman T.C."/>
            <person name="Kellis M."/>
            <person name="Gelbart W."/>
            <person name="Iyer V.N."/>
            <person name="Pollard D.A."/>
            <person name="Sackton T.B."/>
            <person name="Larracuente A.M."/>
            <person name="Singh N.D."/>
            <person name="Abad J.P."/>
            <person name="Abt D.N."/>
            <person name="Adryan B."/>
            <person name="Aguade M."/>
            <person name="Akashi H."/>
            <person name="Anderson W.W."/>
            <person name="Aquadro C.F."/>
            <person name="Ardell D.H."/>
            <person name="Arguello R."/>
            <person name="Artieri C.G."/>
            <person name="Barbash D.A."/>
            <person name="Barker D."/>
            <person name="Barsanti P."/>
            <person name="Batterham P."/>
            <person name="Batzoglou S."/>
            <person name="Begun D."/>
            <person name="Bhutkar A."/>
            <person name="Blanco E."/>
            <person name="Bosak S.A."/>
            <person name="Bradley R.K."/>
            <person name="Brand A.D."/>
            <person name="Brent M.R."/>
            <person name="Brooks A.N."/>
            <person name="Brown R.H."/>
            <person name="Butlin R.K."/>
            <person name="Caggese C."/>
            <person name="Calvi B.R."/>
            <person name="Bernardo de Carvalho A."/>
            <person name="Caspi A."/>
            <person name="Castrezana S."/>
            <person name="Celniker S.E."/>
            <person name="Chang J.L."/>
            <person name="Chapple C."/>
            <person name="Chatterji S."/>
            <person name="Chinwalla A."/>
            <person name="Civetta A."/>
            <person name="Clifton S.W."/>
            <person name="Comeron J.M."/>
            <person name="Costello J.C."/>
            <person name="Coyne J.A."/>
            <person name="Daub J."/>
            <person name="David R.G."/>
            <person name="Delcher A.L."/>
            <person name="Delehaunty K."/>
            <person name="Do C.B."/>
            <person name="Ebling H."/>
            <person name="Edwards K."/>
            <person name="Eickbush T."/>
            <person name="Evans J.D."/>
            <person name="Filipski A."/>
            <person name="Findeiss S."/>
            <person name="Freyhult E."/>
            <person name="Fulton L."/>
            <person name="Fulton R."/>
            <person name="Garcia A.C."/>
            <person name="Gardiner A."/>
            <person name="Garfield D.A."/>
            <person name="Garvin B.E."/>
            <person name="Gibson G."/>
            <person name="Gilbert D."/>
            <person name="Gnerre S."/>
            <person name="Godfrey J."/>
            <person name="Good R."/>
            <person name="Gotea V."/>
            <person name="Gravely B."/>
            <person name="Greenberg A.J."/>
            <person name="Griffiths-Jones S."/>
            <person name="Gross S."/>
            <person name="Guigo R."/>
            <person name="Gustafson E.A."/>
            <person name="Haerty W."/>
            <person name="Hahn M.W."/>
            <person name="Halligan D.L."/>
            <person name="Halpern A.L."/>
            <person name="Halter G.M."/>
            <person name="Han M.V."/>
            <person name="Heger A."/>
            <person name="Hillier L."/>
            <person name="Hinrichs A.S."/>
            <person name="Holmes I."/>
            <person name="Hoskins R.A."/>
            <person name="Hubisz M.J."/>
            <person name="Hultmark D."/>
            <person name="Huntley M.A."/>
            <person name="Jaffe D.B."/>
            <person name="Jagadeeshan S."/>
            <person name="Jeck W.R."/>
            <person name="Johnson J."/>
            <person name="Jones C.D."/>
            <person name="Jordan W.C."/>
            <person name="Karpen G.H."/>
            <person name="Kataoka E."/>
            <person name="Keightley P.D."/>
            <person name="Kheradpour P."/>
            <person name="Kirkness E.F."/>
            <person name="Koerich L.B."/>
            <person name="Kristiansen K."/>
            <person name="Kudrna D."/>
            <person name="Kulathinal R.J."/>
            <person name="Kumar S."/>
            <person name="Kwok R."/>
            <person name="Lander E."/>
            <person name="Langley C.H."/>
            <person name="Lapoint R."/>
            <person name="Lazzaro B.P."/>
            <person name="Lee S.J."/>
            <person name="Levesque L."/>
            <person name="Li R."/>
            <person name="Lin C.F."/>
            <person name="Lin M.F."/>
            <person name="Lindblad-Toh K."/>
            <person name="Llopart A."/>
            <person name="Long M."/>
            <person name="Low L."/>
            <person name="Lozovsky E."/>
            <person name="Lu J."/>
            <person name="Luo M."/>
            <person name="Machado C.A."/>
            <person name="Makalowski W."/>
            <person name="Marzo M."/>
            <person name="Matsuda M."/>
            <person name="Matzkin L."/>
            <person name="McAllister B."/>
            <person name="McBride C.S."/>
            <person name="McKernan B."/>
            <person name="McKernan K."/>
            <person name="Mendez-Lago M."/>
            <person name="Minx P."/>
            <person name="Mollenhauer M.U."/>
            <person name="Montooth K."/>
            <person name="Mount S.M."/>
            <person name="Mu X."/>
            <person name="Myers E."/>
            <person name="Negre B."/>
            <person name="Newfeld S."/>
            <person name="Nielsen R."/>
            <person name="Noor M.A."/>
            <person name="O'Grady P."/>
            <person name="Pachter L."/>
            <person name="Papaceit M."/>
            <person name="Parisi M.J."/>
            <person name="Parisi M."/>
            <person name="Parts L."/>
            <person name="Pedersen J.S."/>
            <person name="Pesole G."/>
            <person name="Phillippy A.M."/>
            <person name="Ponting C.P."/>
            <person name="Pop M."/>
            <person name="Porcelli D."/>
            <person name="Powell J.R."/>
            <person name="Prohaska S."/>
            <person name="Pruitt K."/>
            <person name="Puig M."/>
            <person name="Quesneville H."/>
            <person name="Ram K.R."/>
            <person name="Rand D."/>
            <person name="Rasmussen M.D."/>
            <person name="Reed L.K."/>
            <person name="Reenan R."/>
            <person name="Reily A."/>
            <person name="Remington K.A."/>
            <person name="Rieger T.T."/>
            <person name="Ritchie M.G."/>
            <person name="Robin C."/>
            <person name="Rogers Y.H."/>
            <person name="Rohde C."/>
            <person name="Rozas J."/>
            <person name="Rubenfield M.J."/>
            <person name="Ruiz A."/>
            <person name="Russo S."/>
            <person name="Salzberg S.L."/>
            <person name="Sanchez-Gracia A."/>
            <person name="Saranga D.J."/>
            <person name="Sato H."/>
            <person name="Schaeffer S.W."/>
            <person name="Schatz M.C."/>
            <person name="Schlenke T."/>
            <person name="Schwartz R."/>
            <person name="Segarra C."/>
            <person name="Singh R.S."/>
            <person name="Sirot L."/>
            <person name="Sirota M."/>
            <person name="Sisneros N.B."/>
            <person name="Smith C.D."/>
            <person name="Smith T.F."/>
            <person name="Spieth J."/>
            <person name="Stage D.E."/>
            <person name="Stark A."/>
            <person name="Stephan W."/>
            <person name="Strausberg R.L."/>
            <person name="Strempel S."/>
            <person name="Sturgill D."/>
            <person name="Sutton G."/>
            <person name="Sutton G.G."/>
            <person name="Tao W."/>
            <person name="Teichmann S."/>
            <person name="Tobari Y.N."/>
            <person name="Tomimura Y."/>
            <person name="Tsolas J.M."/>
            <person name="Valente V.L."/>
            <person name="Venter E."/>
            <person name="Venter J.C."/>
            <person name="Vicario S."/>
            <person name="Vieira F.G."/>
            <person name="Vilella A.J."/>
            <person name="Villasante A."/>
            <person name="Walenz B."/>
            <person name="Wang J."/>
            <person name="Wasserman M."/>
            <person name="Watts T."/>
            <person name="Wilson D."/>
            <person name="Wilson R.K."/>
            <person name="Wing R.A."/>
            <person name="Wolfner M.F."/>
            <person name="Wong A."/>
            <person name="Wong G.K."/>
            <person name="Wu C.I."/>
            <person name="Wu G."/>
            <person name="Yamamoto D."/>
            <person name="Yang H.P."/>
            <person name="Yang S.P."/>
            <person name="Yorke J.A."/>
            <person name="Yoshida K."/>
            <person name="Zdobnov E."/>
            <person name="Zhang P."/>
            <person name="Zhang Y."/>
            <person name="Zimin A.V."/>
            <person name="Baldwin J."/>
            <person name="Abdouelleil A."/>
            <person name="Abdulkadir J."/>
            <person name="Abebe A."/>
            <person name="Abera B."/>
            <person name="Abreu J."/>
            <person name="Acer S.C."/>
            <person name="Aftuck L."/>
            <person name="Alexander A."/>
            <person name="An P."/>
            <person name="Anderson E."/>
            <person name="Anderson S."/>
            <person name="Arachi H."/>
            <person name="Azer M."/>
            <person name="Bachantsang P."/>
            <person name="Barry A."/>
            <person name="Bayul T."/>
            <person name="Berlin A."/>
            <person name="Bessette D."/>
            <person name="Bloom T."/>
            <person name="Blye J."/>
            <person name="Boguslavskiy L."/>
            <person name="Bonnet C."/>
            <person name="Boukhgalter B."/>
            <person name="Bourzgui I."/>
            <person name="Brown A."/>
            <person name="Cahill P."/>
            <person name="Channer S."/>
            <person name="Cheshatsang Y."/>
            <person name="Chuda L."/>
            <person name="Citroen M."/>
            <person name="Collymore A."/>
            <person name="Cooke P."/>
            <person name="Costello M."/>
            <person name="D'Aco K."/>
            <person name="Daza R."/>
            <person name="De Haan G."/>
            <person name="DeGray S."/>
            <person name="DeMaso C."/>
            <person name="Dhargay N."/>
            <person name="Dooley K."/>
            <person name="Dooley E."/>
            <person name="Doricent M."/>
            <person name="Dorje P."/>
            <person name="Dorjee K."/>
            <person name="Dupes A."/>
            <person name="Elong R."/>
            <person name="Falk J."/>
            <person name="Farina A."/>
            <person name="Faro S."/>
            <person name="Ferguson D."/>
            <person name="Fisher S."/>
            <person name="Foley C.D."/>
            <person name="Franke A."/>
            <person name="Friedrich D."/>
            <person name="Gadbois L."/>
            <person name="Gearin G."/>
            <person name="Gearin C.R."/>
            <person name="Giannoukos G."/>
            <person name="Goode T."/>
            <person name="Graham J."/>
            <person name="Grandbois E."/>
            <person name="Grewal S."/>
            <person name="Gyaltsen K."/>
            <person name="Hafez N."/>
            <person name="Hagos B."/>
            <person name="Hall J."/>
            <person name="Henson C."/>
            <person name="Hollinger A."/>
            <person name="Honan T."/>
            <person name="Huard M.D."/>
            <person name="Hughes L."/>
            <person name="Hurhula B."/>
            <person name="Husby M.E."/>
            <person name="Kamat A."/>
            <person name="Kanga B."/>
            <person name="Kashin S."/>
            <person name="Khazanovich D."/>
            <person name="Kisner P."/>
            <person name="Lance K."/>
            <person name="Lara M."/>
            <person name="Lee W."/>
            <person name="Lennon N."/>
            <person name="Letendre F."/>
            <person name="LeVine R."/>
            <person name="Lipovsky A."/>
            <person name="Liu X."/>
            <person name="Liu J."/>
            <person name="Liu S."/>
            <person name="Lokyitsang T."/>
            <person name="Lokyitsang Y."/>
            <person name="Lubonja R."/>
            <person name="Lui A."/>
            <person name="MacDonald P."/>
            <person name="Magnisalis V."/>
            <person name="Maru K."/>
            <person name="Matthews C."/>
            <person name="McCusker W."/>
            <person name="McDonough S."/>
            <person name="Mehta T."/>
            <person name="Meldrim J."/>
            <person name="Meneus L."/>
            <person name="Mihai O."/>
            <person name="Mihalev A."/>
            <person name="Mihova T."/>
            <person name="Mittelman R."/>
            <person name="Mlenga V."/>
            <person name="Montmayeur A."/>
            <person name="Mulrain L."/>
            <person name="Navidi A."/>
            <person name="Naylor J."/>
            <person name="Negash T."/>
            <person name="Nguyen T."/>
            <person name="Nguyen N."/>
            <person name="Nicol R."/>
            <person name="Norbu C."/>
            <person name="Norbu N."/>
            <person name="Novod N."/>
            <person name="O'Neill B."/>
            <person name="Osman S."/>
            <person name="Markiewicz E."/>
            <person name="Oyono O.L."/>
            <person name="Patti C."/>
            <person name="Phunkhang P."/>
            <person name="Pierre F."/>
            <person name="Priest M."/>
            <person name="Raghuraman S."/>
            <person name="Rege F."/>
            <person name="Reyes R."/>
            <person name="Rise C."/>
            <person name="Rogov P."/>
            <person name="Ross K."/>
            <person name="Ryan E."/>
            <person name="Settipalli S."/>
            <person name="Shea T."/>
            <person name="Sherpa N."/>
            <person name="Shi L."/>
            <person name="Shih D."/>
            <person name="Sparrow T."/>
            <person name="Spaulding J."/>
            <person name="Stalker J."/>
            <person name="Stange-Thomann N."/>
            <person name="Stavropoulos S."/>
            <person name="Stone C."/>
            <person name="Strader C."/>
            <person name="Tesfaye S."/>
            <person name="Thomson T."/>
            <person name="Thoulutsang Y."/>
            <person name="Thoulutsang D."/>
            <person name="Topham K."/>
            <person name="Topping I."/>
            <person name="Tsamla T."/>
            <person name="Vassiliev H."/>
            <person name="Vo A."/>
            <person name="Wangchuk T."/>
            <person name="Wangdi T."/>
            <person name="Weiand M."/>
            <person name="Wilkinson J."/>
            <person name="Wilson A."/>
            <person name="Yadav S."/>
            <person name="Young G."/>
            <person name="Yu Q."/>
            <person name="Zembek L."/>
            <person name="Zhong D."/>
            <person name="Zimmer A."/>
            <person name="Zwirko Z."/>
            <person name="Jaffe D.B."/>
            <person name="Alvarez P."/>
            <person name="Brockman W."/>
            <person name="Butler J."/>
            <person name="Chin C."/>
            <person name="Gnerre S."/>
            <person name="Grabherr M."/>
            <person name="Kleber M."/>
            <person name="Mauceli E."/>
            <person name="MacCallum I."/>
        </authorList>
    </citation>
    <scope>NUCLEOTIDE SEQUENCE [LARGE SCALE GENOMIC DNA]</scope>
    <source>
        <strain evidence="11">Tucson 15287-2541.00</strain>
    </source>
</reference>
<dbReference type="STRING" id="7222.B4J5S8"/>